<comment type="caution">
    <text evidence="1">The sequence shown here is derived from an EMBL/GenBank/DDBJ whole genome shotgun (WGS) entry which is preliminary data.</text>
</comment>
<sequence length="284" mass="30815">MTPPQADWIVRWPTLGFLVADWITAHCIVPDRRRKGDPFEMYDWQLWCTVNHYRVRPEAQAGQLASAFHYRRSQVVAPQKTGKGPWSASIICAEAVGPVVFAGWAEGGEVYRCADHGCECGWEWEYEPGDPMGEPWATPLIQLLATSEDQVANVYRPLKAMVKGGPLAERMKVGEQFIRIGDDGLIDVVTSSAQSRLGNPITCALQDETGLYTATNKMIGVAETQRRGLAGMGGRALETANGPKTLLYRTAPPGAGTPGGALIPTCIGGQGPWGSLNHGMTHAR</sequence>
<dbReference type="Proteomes" id="UP001595872">
    <property type="component" value="Unassembled WGS sequence"/>
</dbReference>
<keyword evidence="2" id="KW-1185">Reference proteome</keyword>
<dbReference type="EMBL" id="JBHSIT010000012">
    <property type="protein sequence ID" value="MFC4912569.1"/>
    <property type="molecule type" value="Genomic_DNA"/>
</dbReference>
<proteinExistence type="predicted"/>
<gene>
    <name evidence="1" type="ORF">ACFPCY_35080</name>
</gene>
<evidence type="ECO:0000313" key="2">
    <source>
        <dbReference type="Proteomes" id="UP001595872"/>
    </source>
</evidence>
<evidence type="ECO:0000313" key="1">
    <source>
        <dbReference type="EMBL" id="MFC4912569.1"/>
    </source>
</evidence>
<protein>
    <recommendedName>
        <fullName evidence="3">Terminase</fullName>
    </recommendedName>
</protein>
<name>A0ABV9U9Q7_9ACTN</name>
<reference evidence="2" key="1">
    <citation type="journal article" date="2019" name="Int. J. Syst. Evol. Microbiol.">
        <title>The Global Catalogue of Microorganisms (GCM) 10K type strain sequencing project: providing services to taxonomists for standard genome sequencing and annotation.</title>
        <authorList>
            <consortium name="The Broad Institute Genomics Platform"/>
            <consortium name="The Broad Institute Genome Sequencing Center for Infectious Disease"/>
            <person name="Wu L."/>
            <person name="Ma J."/>
        </authorList>
    </citation>
    <scope>NUCLEOTIDE SEQUENCE [LARGE SCALE GENOMIC DNA]</scope>
    <source>
        <strain evidence="2">KLKA75</strain>
    </source>
</reference>
<accession>A0ABV9U9Q7</accession>
<dbReference type="RefSeq" id="WP_378262606.1">
    <property type="nucleotide sequence ID" value="NZ_JBHSIT010000012.1"/>
</dbReference>
<evidence type="ECO:0008006" key="3">
    <source>
        <dbReference type="Google" id="ProtNLM"/>
    </source>
</evidence>
<organism evidence="1 2">
    <name type="scientific">Actinomadura gamaensis</name>
    <dbReference type="NCBI Taxonomy" id="1763541"/>
    <lineage>
        <taxon>Bacteria</taxon>
        <taxon>Bacillati</taxon>
        <taxon>Actinomycetota</taxon>
        <taxon>Actinomycetes</taxon>
        <taxon>Streptosporangiales</taxon>
        <taxon>Thermomonosporaceae</taxon>
        <taxon>Actinomadura</taxon>
    </lineage>
</organism>